<keyword evidence="3" id="KW-1185">Reference proteome</keyword>
<evidence type="ECO:0000256" key="1">
    <source>
        <dbReference type="SAM" id="Phobius"/>
    </source>
</evidence>
<gene>
    <name evidence="2" type="ORF">BD289DRAFT_427848</name>
</gene>
<evidence type="ECO:0000313" key="3">
    <source>
        <dbReference type="Proteomes" id="UP000241462"/>
    </source>
</evidence>
<evidence type="ECO:0000313" key="2">
    <source>
        <dbReference type="EMBL" id="PSR94252.1"/>
    </source>
</evidence>
<sequence>MMDCITRRLFFSHTEGDWLMKVACACTRCTKNRSVASFLLSFAWSTQFFYFFILHGRHYNKRNKT</sequence>
<keyword evidence="1" id="KW-1133">Transmembrane helix</keyword>
<dbReference type="EMBL" id="KZ678400">
    <property type="protein sequence ID" value="PSR94252.1"/>
    <property type="molecule type" value="Genomic_DNA"/>
</dbReference>
<accession>A0A2T3AEQ7</accession>
<dbReference type="AlphaFoldDB" id="A0A2T3AEQ7"/>
<proteinExistence type="predicted"/>
<protein>
    <submittedName>
        <fullName evidence="2">Uncharacterized protein</fullName>
    </submittedName>
</protein>
<dbReference type="InParanoid" id="A0A2T3AEQ7"/>
<name>A0A2T3AEQ7_9PEZI</name>
<dbReference type="Proteomes" id="UP000241462">
    <property type="component" value="Unassembled WGS sequence"/>
</dbReference>
<keyword evidence="1" id="KW-0472">Membrane</keyword>
<keyword evidence="1" id="KW-0812">Transmembrane</keyword>
<organism evidence="2 3">
    <name type="scientific">Coniella lustricola</name>
    <dbReference type="NCBI Taxonomy" id="2025994"/>
    <lineage>
        <taxon>Eukaryota</taxon>
        <taxon>Fungi</taxon>
        <taxon>Dikarya</taxon>
        <taxon>Ascomycota</taxon>
        <taxon>Pezizomycotina</taxon>
        <taxon>Sordariomycetes</taxon>
        <taxon>Sordariomycetidae</taxon>
        <taxon>Diaporthales</taxon>
        <taxon>Schizoparmaceae</taxon>
        <taxon>Coniella</taxon>
    </lineage>
</organism>
<feature type="transmembrane region" description="Helical" evidence="1">
    <location>
        <begin position="35"/>
        <end position="54"/>
    </location>
</feature>
<reference evidence="2 3" key="1">
    <citation type="journal article" date="2018" name="Mycol. Prog.">
        <title>Coniella lustricola, a new species from submerged detritus.</title>
        <authorList>
            <person name="Raudabaugh D.B."/>
            <person name="Iturriaga T."/>
            <person name="Carver A."/>
            <person name="Mondo S."/>
            <person name="Pangilinan J."/>
            <person name="Lipzen A."/>
            <person name="He G."/>
            <person name="Amirebrahimi M."/>
            <person name="Grigoriev I.V."/>
            <person name="Miller A.N."/>
        </authorList>
    </citation>
    <scope>NUCLEOTIDE SEQUENCE [LARGE SCALE GENOMIC DNA]</scope>
    <source>
        <strain evidence="2 3">B22-T-1</strain>
    </source>
</reference>